<proteinExistence type="inferred from homology"/>
<dbReference type="Proteomes" id="UP000289738">
    <property type="component" value="Chromosome A04"/>
</dbReference>
<comment type="subcellular location">
    <subcellularLocation>
        <location evidence="1">Cell membrane</location>
        <topology evidence="1">Single-pass type I membrane protein</topology>
    </subcellularLocation>
</comment>
<keyword evidence="12" id="KW-0325">Glycoprotein</keyword>
<evidence type="ECO:0000313" key="15">
    <source>
        <dbReference type="Proteomes" id="UP000289738"/>
    </source>
</evidence>
<dbReference type="Gene3D" id="3.80.10.10">
    <property type="entry name" value="Ribonuclease Inhibitor"/>
    <property type="match status" value="1"/>
</dbReference>
<evidence type="ECO:0000256" key="4">
    <source>
        <dbReference type="ARBA" id="ARBA00022553"/>
    </source>
</evidence>
<evidence type="ECO:0000256" key="5">
    <source>
        <dbReference type="ARBA" id="ARBA00022614"/>
    </source>
</evidence>
<dbReference type="FunFam" id="3.80.10.10:FF:000722">
    <property type="entry name" value="Leucine-rich repeat receptor-like protein kinase"/>
    <property type="match status" value="1"/>
</dbReference>
<sequence length="237" mass="26328">MDLSQNGFSMKLTSEIIMCFKSMIISSKRQLDFKDQIYYRGNAFIDIDLLSFSMFNKGVVMDYPGRQYLHHMVAVDLSCNKIYGEIPDTMGSLNGLVDFIPSSLGKLSNLEVLDLSLNNLSGNIPQQLTGLTFLNFFNVSFNNLSGPIPENGQLSTFDDNSFKGNKDLCGIRLLKKCEDPPKPPLQKPDGDQDSESGSFFELCWMVILIGYGGGLVAGLALGNAFTIDVYRLLKKIF</sequence>
<evidence type="ECO:0000256" key="12">
    <source>
        <dbReference type="ARBA" id="ARBA00023180"/>
    </source>
</evidence>
<evidence type="ECO:0000256" key="8">
    <source>
        <dbReference type="ARBA" id="ARBA00022737"/>
    </source>
</evidence>
<protein>
    <recommendedName>
        <fullName evidence="16">Receptor-like protein</fullName>
    </recommendedName>
</protein>
<keyword evidence="3" id="KW-1003">Cell membrane</keyword>
<reference evidence="14 15" key="1">
    <citation type="submission" date="2019-01" db="EMBL/GenBank/DDBJ databases">
        <title>Sequencing of cultivated peanut Arachis hypogaea provides insights into genome evolution and oil improvement.</title>
        <authorList>
            <person name="Chen X."/>
        </authorList>
    </citation>
    <scope>NUCLEOTIDE SEQUENCE [LARGE SCALE GENOMIC DNA]</scope>
    <source>
        <strain evidence="15">cv. Fuhuasheng</strain>
        <tissue evidence="14">Leaves</tissue>
    </source>
</reference>
<dbReference type="EMBL" id="SDMP01000004">
    <property type="protein sequence ID" value="RYR60660.1"/>
    <property type="molecule type" value="Genomic_DNA"/>
</dbReference>
<comment type="caution">
    <text evidence="14">The sequence shown here is derived from an EMBL/GenBank/DDBJ whole genome shotgun (WGS) entry which is preliminary data.</text>
</comment>
<keyword evidence="8" id="KW-0677">Repeat</keyword>
<dbReference type="GO" id="GO:0005886">
    <property type="term" value="C:plasma membrane"/>
    <property type="evidence" value="ECO:0007669"/>
    <property type="project" value="UniProtKB-SubCell"/>
</dbReference>
<dbReference type="PANTHER" id="PTHR27004">
    <property type="entry name" value="RECEPTOR-LIKE PROTEIN 12 ISOFORM X1"/>
    <property type="match status" value="1"/>
</dbReference>
<name>A0A445DBU4_ARAHY</name>
<evidence type="ECO:0000256" key="7">
    <source>
        <dbReference type="ARBA" id="ARBA00022729"/>
    </source>
</evidence>
<keyword evidence="15" id="KW-1185">Reference proteome</keyword>
<evidence type="ECO:0000256" key="3">
    <source>
        <dbReference type="ARBA" id="ARBA00022475"/>
    </source>
</evidence>
<evidence type="ECO:0000256" key="13">
    <source>
        <dbReference type="SAM" id="Phobius"/>
    </source>
</evidence>
<evidence type="ECO:0008006" key="16">
    <source>
        <dbReference type="Google" id="ProtNLM"/>
    </source>
</evidence>
<dbReference type="InterPro" id="IPR001611">
    <property type="entry name" value="Leu-rich_rpt"/>
</dbReference>
<keyword evidence="9 13" id="KW-1133">Transmembrane helix</keyword>
<dbReference type="PANTHER" id="PTHR27004:SF460">
    <property type="entry name" value="RECEPTOR-LIKE PROTEIN 33"/>
    <property type="match status" value="1"/>
</dbReference>
<dbReference type="SUPFAM" id="SSF52058">
    <property type="entry name" value="L domain-like"/>
    <property type="match status" value="1"/>
</dbReference>
<evidence type="ECO:0000256" key="10">
    <source>
        <dbReference type="ARBA" id="ARBA00023136"/>
    </source>
</evidence>
<organism evidence="14 15">
    <name type="scientific">Arachis hypogaea</name>
    <name type="common">Peanut</name>
    <dbReference type="NCBI Taxonomy" id="3818"/>
    <lineage>
        <taxon>Eukaryota</taxon>
        <taxon>Viridiplantae</taxon>
        <taxon>Streptophyta</taxon>
        <taxon>Embryophyta</taxon>
        <taxon>Tracheophyta</taxon>
        <taxon>Spermatophyta</taxon>
        <taxon>Magnoliopsida</taxon>
        <taxon>eudicotyledons</taxon>
        <taxon>Gunneridae</taxon>
        <taxon>Pentapetalae</taxon>
        <taxon>rosids</taxon>
        <taxon>fabids</taxon>
        <taxon>Fabales</taxon>
        <taxon>Fabaceae</taxon>
        <taxon>Papilionoideae</taxon>
        <taxon>50 kb inversion clade</taxon>
        <taxon>dalbergioids sensu lato</taxon>
        <taxon>Dalbergieae</taxon>
        <taxon>Pterocarpus clade</taxon>
        <taxon>Arachis</taxon>
    </lineage>
</organism>
<keyword evidence="5" id="KW-0433">Leucine-rich repeat</keyword>
<dbReference type="AlphaFoldDB" id="A0A445DBU4"/>
<comment type="similarity">
    <text evidence="2">Belongs to the RLP family.</text>
</comment>
<evidence type="ECO:0000256" key="6">
    <source>
        <dbReference type="ARBA" id="ARBA00022692"/>
    </source>
</evidence>
<keyword evidence="6 13" id="KW-0812">Transmembrane</keyword>
<evidence type="ECO:0000256" key="9">
    <source>
        <dbReference type="ARBA" id="ARBA00022989"/>
    </source>
</evidence>
<keyword evidence="4" id="KW-0597">Phosphoprotein</keyword>
<evidence type="ECO:0000256" key="11">
    <source>
        <dbReference type="ARBA" id="ARBA00023170"/>
    </source>
</evidence>
<keyword evidence="7" id="KW-0732">Signal</keyword>
<dbReference type="InterPro" id="IPR032675">
    <property type="entry name" value="LRR_dom_sf"/>
</dbReference>
<keyword evidence="10 13" id="KW-0472">Membrane</keyword>
<accession>A0A445DBU4</accession>
<evidence type="ECO:0000256" key="2">
    <source>
        <dbReference type="ARBA" id="ARBA00009592"/>
    </source>
</evidence>
<keyword evidence="11" id="KW-0675">Receptor</keyword>
<evidence type="ECO:0000313" key="14">
    <source>
        <dbReference type="EMBL" id="RYR60660.1"/>
    </source>
</evidence>
<feature type="transmembrane region" description="Helical" evidence="13">
    <location>
        <begin position="204"/>
        <end position="225"/>
    </location>
</feature>
<evidence type="ECO:0000256" key="1">
    <source>
        <dbReference type="ARBA" id="ARBA00004251"/>
    </source>
</evidence>
<dbReference type="Pfam" id="PF00560">
    <property type="entry name" value="LRR_1"/>
    <property type="match status" value="1"/>
</dbReference>
<gene>
    <name evidence="14" type="ORF">Ahy_A04g017718</name>
</gene>